<evidence type="ECO:0000259" key="1">
    <source>
        <dbReference type="PROSITE" id="PS51087"/>
    </source>
</evidence>
<dbReference type="Proteomes" id="UP000217265">
    <property type="component" value="Chromosome"/>
</dbReference>
<dbReference type="InterPro" id="IPR050718">
    <property type="entry name" value="ApaG-like"/>
</dbReference>
<dbReference type="PROSITE" id="PS51087">
    <property type="entry name" value="APAG"/>
    <property type="match status" value="1"/>
</dbReference>
<feature type="domain" description="ApaG" evidence="1">
    <location>
        <begin position="1"/>
        <end position="104"/>
    </location>
</feature>
<dbReference type="InterPro" id="IPR007474">
    <property type="entry name" value="ApaG_domain"/>
</dbReference>
<dbReference type="OrthoDB" id="9795226at2"/>
<dbReference type="KEGG" id="vbh:CMV30_03260"/>
<dbReference type="PANTHER" id="PTHR47191:SF2">
    <property type="entry name" value="OS05G0170800 PROTEIN"/>
    <property type="match status" value="1"/>
</dbReference>
<name>A0A290QBY4_9BACT</name>
<dbReference type="AlphaFoldDB" id="A0A290QBY4"/>
<gene>
    <name evidence="2" type="ORF">CMV30_03260</name>
</gene>
<evidence type="ECO:0000313" key="2">
    <source>
        <dbReference type="EMBL" id="ATC65963.1"/>
    </source>
</evidence>
<dbReference type="EMBL" id="CP023344">
    <property type="protein sequence ID" value="ATC65963.1"/>
    <property type="molecule type" value="Genomic_DNA"/>
</dbReference>
<sequence>MSLPEDKPHAFVYFITIENASDRTITLLGRKWVIQHADDTHLVVEGDKIVGETPRLPPGEHFSYNSYHVTGVDARAAGCFHGIDELGNKIHVLLAPFDMRVPAT</sequence>
<dbReference type="InterPro" id="IPR036767">
    <property type="entry name" value="ApaG_sf"/>
</dbReference>
<proteinExistence type="predicted"/>
<dbReference type="SUPFAM" id="SSF110069">
    <property type="entry name" value="ApaG-like"/>
    <property type="match status" value="1"/>
</dbReference>
<keyword evidence="3" id="KW-1185">Reference proteome</keyword>
<organism evidence="2 3">
    <name type="scientific">Nibricoccus aquaticus</name>
    <dbReference type="NCBI Taxonomy" id="2576891"/>
    <lineage>
        <taxon>Bacteria</taxon>
        <taxon>Pseudomonadati</taxon>
        <taxon>Verrucomicrobiota</taxon>
        <taxon>Opitutia</taxon>
        <taxon>Opitutales</taxon>
        <taxon>Opitutaceae</taxon>
        <taxon>Nibricoccus</taxon>
    </lineage>
</organism>
<dbReference type="Gene3D" id="2.60.40.1470">
    <property type="entry name" value="ApaG domain"/>
    <property type="match status" value="1"/>
</dbReference>
<evidence type="ECO:0000313" key="3">
    <source>
        <dbReference type="Proteomes" id="UP000217265"/>
    </source>
</evidence>
<reference evidence="2 3" key="1">
    <citation type="submission" date="2017-09" db="EMBL/GenBank/DDBJ databases">
        <title>Complete genome sequence of Verrucomicrobial strain HZ-65, isolated from freshwater.</title>
        <authorList>
            <person name="Choi A."/>
        </authorList>
    </citation>
    <scope>NUCLEOTIDE SEQUENCE [LARGE SCALE GENOMIC DNA]</scope>
    <source>
        <strain evidence="2 3">HZ-65</strain>
    </source>
</reference>
<accession>A0A290QBY4</accession>
<dbReference type="PANTHER" id="PTHR47191">
    <property type="entry name" value="OS05G0170800 PROTEIN"/>
    <property type="match status" value="1"/>
</dbReference>
<protein>
    <submittedName>
        <fullName evidence="2">Magnesium transporter</fullName>
    </submittedName>
</protein>
<dbReference type="Pfam" id="PF04379">
    <property type="entry name" value="DUF525"/>
    <property type="match status" value="1"/>
</dbReference>